<evidence type="ECO:0000256" key="2">
    <source>
        <dbReference type="ARBA" id="ARBA00022694"/>
    </source>
</evidence>
<dbReference type="Pfam" id="PF25151">
    <property type="entry name" value="TPR_Trm732_C"/>
    <property type="match status" value="1"/>
</dbReference>
<dbReference type="Pfam" id="PF10350">
    <property type="entry name" value="DUF2428"/>
    <property type="match status" value="1"/>
</dbReference>
<dbReference type="SUPFAM" id="SSF48371">
    <property type="entry name" value="ARM repeat"/>
    <property type="match status" value="2"/>
</dbReference>
<evidence type="ECO:0000313" key="6">
    <source>
        <dbReference type="Proteomes" id="UP000053201"/>
    </source>
</evidence>
<keyword evidence="2" id="KW-0819">tRNA processing</keyword>
<dbReference type="EMBL" id="KQ257473">
    <property type="protein sequence ID" value="KNC95934.1"/>
    <property type="molecule type" value="Genomic_DNA"/>
</dbReference>
<dbReference type="InParanoid" id="A0A0L0H4N4"/>
<dbReference type="GO" id="GO:0030488">
    <property type="term" value="P:tRNA methylation"/>
    <property type="evidence" value="ECO:0007669"/>
    <property type="project" value="TreeGrafter"/>
</dbReference>
<feature type="domain" description="tRNA (32-2'-O)-methyltransferase regulator THADA-like C-terminal TPR repeats region" evidence="4">
    <location>
        <begin position="533"/>
        <end position="687"/>
    </location>
</feature>
<name>A0A0L0H4N4_SPIPD</name>
<dbReference type="eggNOG" id="KOG1810">
    <property type="taxonomic scope" value="Eukaryota"/>
</dbReference>
<accession>A0A0L0H4N4</accession>
<dbReference type="GO" id="GO:0005829">
    <property type="term" value="C:cytosol"/>
    <property type="evidence" value="ECO:0007669"/>
    <property type="project" value="TreeGrafter"/>
</dbReference>
<evidence type="ECO:0000256" key="1">
    <source>
        <dbReference type="ARBA" id="ARBA00010409"/>
    </source>
</evidence>
<feature type="domain" description="DUF2428" evidence="3">
    <location>
        <begin position="328"/>
        <end position="526"/>
    </location>
</feature>
<proteinExistence type="inferred from homology"/>
<keyword evidence="6" id="KW-1185">Reference proteome</keyword>
<protein>
    <submittedName>
        <fullName evidence="5">Uncharacterized protein</fullName>
    </submittedName>
</protein>
<sequence length="1150" mass="127109">MKRNDSFTVNQHLQGRTPTEVLGYEKVLKNALSHQSQHARLAVASQVFLSSAIPDERCFDFFHYFVVSSLGTKPSNCFREGLVTICRKFYKLCARNKAFKPRATTFVNVLVKEILSRIDPSGEHAQTFLCLTLLDTFLSLCPSVLKEGPGNEITIVLLTVLIQSPFELSREAAYGMLKKFGSQSLLSHVLPDVTETAKSLSCDTRTLARLRGAMVWRCVATIEDYVGCDRTTGETKVLTYLMDSLEHGLREIQHDYASIAPSLHGTVEALMYICQDHMNAIFQSAGSQTVLKLVALLIQTCESALRFFAETQFLEIGDVDECDNGEWEGDNGSMRGTLIACAWRSLKTSGTTLVTMASEMLLRVNSTNEQDFRCSVENIGTMLKTVLINVRHWGAANWAQQSLTSLCTLLASSSDPYLRNLPPNWLEDLLPTLHQASIIRHDERHAGHARILLSILNGYYTRAPARRAALKPVCDSLFEVIQTTHSPETAKVNAISILQWIIKDSRTGQMVPLEDAFILVFAGLQSSNKSIGNASTVLFSCLLSRFLTGDAAHIQKLGVPTKANAFFTEYPRLFAVVLEQLEISARKILPPPRFQYPLLILLSRLDVDMCFDDNTPVGRIAPILLEIVRNSPLAQVRAMAAKCLADLLPTSAAIQYCRIVCNGLSLVSCDNRVGNNYLHGSLLVLRNVLCKFTKDASVNDQKELHLALGAGDSCIVDQQWMHPVRDSSALVQAELFELLALMSRRGIATNQSILVSYAEGPGNDCISGCVGLPLVEASWARLMLTTSTNLLETCSKLLVDSRPDMIRATLEWLQEEWTSMSPETQCDLSGLLIKKMTNFPARTSPQIMLQIVRIIQTGKIDESDASKWFIWIEQLLNSGPVDGELNCSAIEALGHVLNMMKGDEYFARWLTVMRGCLSARVALAADVRKAVASSFCRLQSVPTLTPTASFHFSFTVIDLLRDSDEDTATLAADFVSRIFCSQSSVNPQRAMELVFQLLSEQFASAGEFGERLVSLMCDEPTEGLEDTLAPMLALQHFLSVQCGDLGKEFPYTDKILATMASVIDQLETQNDACRPKFAQSLPLKRVRRTLMAISAMSSSGCVVSDQVLATLKSFMTAVSSHPMLPPLLIISMENVKTEMCRLGLDIGTNC</sequence>
<comment type="similarity">
    <text evidence="1">Belongs to the THADA family.</text>
</comment>
<dbReference type="RefSeq" id="XP_016603974.1">
    <property type="nucleotide sequence ID" value="XM_016756841.1"/>
</dbReference>
<gene>
    <name evidence="5" type="ORF">SPPG_08687</name>
</gene>
<organism evidence="5 6">
    <name type="scientific">Spizellomyces punctatus (strain DAOM BR117)</name>
    <dbReference type="NCBI Taxonomy" id="645134"/>
    <lineage>
        <taxon>Eukaryota</taxon>
        <taxon>Fungi</taxon>
        <taxon>Fungi incertae sedis</taxon>
        <taxon>Chytridiomycota</taxon>
        <taxon>Chytridiomycota incertae sedis</taxon>
        <taxon>Chytridiomycetes</taxon>
        <taxon>Spizellomycetales</taxon>
        <taxon>Spizellomycetaceae</taxon>
        <taxon>Spizellomyces</taxon>
    </lineage>
</organism>
<evidence type="ECO:0000259" key="3">
    <source>
        <dbReference type="Pfam" id="PF10350"/>
    </source>
</evidence>
<dbReference type="Proteomes" id="UP000053201">
    <property type="component" value="Unassembled WGS sequence"/>
</dbReference>
<dbReference type="PANTHER" id="PTHR14387">
    <property type="entry name" value="THADA/DEATH RECEPTOR INTERACTING PROTEIN"/>
    <property type="match status" value="1"/>
</dbReference>
<dbReference type="PANTHER" id="PTHR14387:SF0">
    <property type="entry name" value="DUF2428 DOMAIN-CONTAINING PROTEIN"/>
    <property type="match status" value="1"/>
</dbReference>
<dbReference type="GeneID" id="27691832"/>
<dbReference type="VEuPathDB" id="FungiDB:SPPG_08687"/>
<dbReference type="InterPro" id="IPR016024">
    <property type="entry name" value="ARM-type_fold"/>
</dbReference>
<dbReference type="STRING" id="645134.A0A0L0H4N4"/>
<dbReference type="InterPro" id="IPR051954">
    <property type="entry name" value="tRNA_methyltransferase_THADA"/>
</dbReference>
<dbReference type="OrthoDB" id="2115266at2759"/>
<evidence type="ECO:0000259" key="4">
    <source>
        <dbReference type="Pfam" id="PF25151"/>
    </source>
</evidence>
<dbReference type="AlphaFoldDB" id="A0A0L0H4N4"/>
<evidence type="ECO:0000313" key="5">
    <source>
        <dbReference type="EMBL" id="KNC95934.1"/>
    </source>
</evidence>
<dbReference type="InterPro" id="IPR056842">
    <property type="entry name" value="THADA-like_TPR_C"/>
</dbReference>
<dbReference type="InterPro" id="IPR019442">
    <property type="entry name" value="THADA/TRM732_DUF2428"/>
</dbReference>
<reference evidence="5 6" key="1">
    <citation type="submission" date="2009-08" db="EMBL/GenBank/DDBJ databases">
        <title>The Genome Sequence of Spizellomyces punctatus strain DAOM BR117.</title>
        <authorList>
            <consortium name="The Broad Institute Genome Sequencing Platform"/>
            <person name="Russ C."/>
            <person name="Cuomo C."/>
            <person name="Shea T."/>
            <person name="Young S.K."/>
            <person name="Zeng Q."/>
            <person name="Koehrsen M."/>
            <person name="Haas B."/>
            <person name="Borodovsky M."/>
            <person name="Guigo R."/>
            <person name="Alvarado L."/>
            <person name="Berlin A."/>
            <person name="Bochicchio J."/>
            <person name="Borenstein D."/>
            <person name="Chapman S."/>
            <person name="Chen Z."/>
            <person name="Engels R."/>
            <person name="Freedman E."/>
            <person name="Gellesch M."/>
            <person name="Goldberg J."/>
            <person name="Griggs A."/>
            <person name="Gujja S."/>
            <person name="Heiman D."/>
            <person name="Hepburn T."/>
            <person name="Howarth C."/>
            <person name="Jen D."/>
            <person name="Larson L."/>
            <person name="Lewis B."/>
            <person name="Mehta T."/>
            <person name="Park D."/>
            <person name="Pearson M."/>
            <person name="Roberts A."/>
            <person name="Saif S."/>
            <person name="Shenoy N."/>
            <person name="Sisk P."/>
            <person name="Stolte C."/>
            <person name="Sykes S."/>
            <person name="Thomson T."/>
            <person name="Walk T."/>
            <person name="White J."/>
            <person name="Yandava C."/>
            <person name="Burger G."/>
            <person name="Gray M.W."/>
            <person name="Holland P.W.H."/>
            <person name="King N."/>
            <person name="Lang F.B.F."/>
            <person name="Roger A.J."/>
            <person name="Ruiz-Trillo I."/>
            <person name="Lander E."/>
            <person name="Nusbaum C."/>
        </authorList>
    </citation>
    <scope>NUCLEOTIDE SEQUENCE [LARGE SCALE GENOMIC DNA]</scope>
    <source>
        <strain evidence="5 6">DAOM BR117</strain>
    </source>
</reference>